<protein>
    <submittedName>
        <fullName evidence="1">Uncharacterized protein</fullName>
    </submittedName>
</protein>
<organism evidence="1 2">
    <name type="scientific">Paraburkholderia tuberum</name>
    <dbReference type="NCBI Taxonomy" id="157910"/>
    <lineage>
        <taxon>Bacteria</taxon>
        <taxon>Pseudomonadati</taxon>
        <taxon>Pseudomonadota</taxon>
        <taxon>Betaproteobacteria</taxon>
        <taxon>Burkholderiales</taxon>
        <taxon>Burkholderiaceae</taxon>
        <taxon>Paraburkholderia</taxon>
    </lineage>
</organism>
<dbReference type="EMBL" id="FNKX01000003">
    <property type="protein sequence ID" value="SDR59363.1"/>
    <property type="molecule type" value="Genomic_DNA"/>
</dbReference>
<sequence>MLDPLEAQIQVGRIEGERLVDGNAIQIQSIVQRALSYGQFRQVIDEPRNQHFGQPVYFGATS</sequence>
<dbReference type="RefSeq" id="WP_090811035.1">
    <property type="nucleotide sequence ID" value="NZ_FNKX01000003.1"/>
</dbReference>
<reference evidence="2" key="1">
    <citation type="submission" date="2016-10" db="EMBL/GenBank/DDBJ databases">
        <authorList>
            <person name="Varghese N."/>
            <person name="Submissions S."/>
        </authorList>
    </citation>
    <scope>NUCLEOTIDE SEQUENCE [LARGE SCALE GENOMIC DNA]</scope>
    <source>
        <strain evidence="2">DUS833</strain>
    </source>
</reference>
<dbReference type="Proteomes" id="UP000199365">
    <property type="component" value="Unassembled WGS sequence"/>
</dbReference>
<dbReference type="AlphaFoldDB" id="A0A1H1KAP4"/>
<proteinExistence type="predicted"/>
<accession>A0A1H1KAP4</accession>
<keyword evidence="2" id="KW-1185">Reference proteome</keyword>
<evidence type="ECO:0000313" key="2">
    <source>
        <dbReference type="Proteomes" id="UP000199365"/>
    </source>
</evidence>
<gene>
    <name evidence="1" type="ORF">SAMN05445850_6820</name>
</gene>
<name>A0A1H1KAP4_9BURK</name>
<evidence type="ECO:0000313" key="1">
    <source>
        <dbReference type="EMBL" id="SDR59363.1"/>
    </source>
</evidence>